<reference evidence="9" key="2">
    <citation type="submission" date="2025-08" db="UniProtKB">
        <authorList>
            <consortium name="Ensembl"/>
        </authorList>
    </citation>
    <scope>IDENTIFICATION</scope>
</reference>
<dbReference type="GO" id="GO:0006954">
    <property type="term" value="P:inflammatory response"/>
    <property type="evidence" value="ECO:0000318"/>
    <property type="project" value="GO_Central"/>
</dbReference>
<evidence type="ECO:0000256" key="8">
    <source>
        <dbReference type="RuleBase" id="RU003753"/>
    </source>
</evidence>
<dbReference type="OrthoDB" id="9442925at2759"/>
<dbReference type="Bgee" id="ENSACAG00000001497">
    <property type="expression patterns" value="Expressed in lung"/>
</dbReference>
<comment type="subcellular location">
    <subcellularLocation>
        <location evidence="1 8">Secreted</location>
    </subcellularLocation>
</comment>
<evidence type="ECO:0000256" key="5">
    <source>
        <dbReference type="ARBA" id="ARBA00023157"/>
    </source>
</evidence>
<dbReference type="PRINTS" id="PR01360">
    <property type="entry name" value="INTRLEUKIN1X"/>
</dbReference>
<evidence type="ECO:0000256" key="2">
    <source>
        <dbReference type="ARBA" id="ARBA00010448"/>
    </source>
</evidence>
<evidence type="ECO:0000256" key="4">
    <source>
        <dbReference type="ARBA" id="ARBA00022729"/>
    </source>
</evidence>
<proteinExistence type="inferred from homology"/>
<dbReference type="Gene3D" id="2.80.10.50">
    <property type="match status" value="1"/>
</dbReference>
<dbReference type="GeneID" id="100551946"/>
<dbReference type="InterPro" id="IPR003297">
    <property type="entry name" value="IL-1RA/IL-36"/>
</dbReference>
<dbReference type="GO" id="GO:0005125">
    <property type="term" value="F:cytokine activity"/>
    <property type="evidence" value="ECO:0000318"/>
    <property type="project" value="GO_Central"/>
</dbReference>
<keyword evidence="3 8" id="KW-0964">Secreted</keyword>
<evidence type="ECO:0000256" key="6">
    <source>
        <dbReference type="ARBA" id="ARBA00023180"/>
    </source>
</evidence>
<dbReference type="PROSITE" id="PS00253">
    <property type="entry name" value="INTERLEUKIN_1"/>
    <property type="match status" value="1"/>
</dbReference>
<keyword evidence="10" id="KW-1185">Reference proteome</keyword>
<dbReference type="SMART" id="SM00125">
    <property type="entry name" value="IL1"/>
    <property type="match status" value="1"/>
</dbReference>
<dbReference type="PRINTS" id="PR00264">
    <property type="entry name" value="INTERLEUKIN1"/>
</dbReference>
<evidence type="ECO:0000313" key="10">
    <source>
        <dbReference type="Proteomes" id="UP000001646"/>
    </source>
</evidence>
<protein>
    <recommendedName>
        <fullName evidence="8">Interleukin-1</fullName>
    </recommendedName>
</protein>
<dbReference type="InParanoid" id="H9G558"/>
<evidence type="ECO:0000256" key="1">
    <source>
        <dbReference type="ARBA" id="ARBA00004613"/>
    </source>
</evidence>
<keyword evidence="4" id="KW-0732">Signal</keyword>
<dbReference type="SUPFAM" id="SSF50353">
    <property type="entry name" value="Cytokine"/>
    <property type="match status" value="1"/>
</dbReference>
<dbReference type="KEGG" id="acs:100551946"/>
<comment type="similarity">
    <text evidence="2 8">Belongs to the IL-1 family.</text>
</comment>
<dbReference type="GO" id="GO:0006955">
    <property type="term" value="P:immune response"/>
    <property type="evidence" value="ECO:0000318"/>
    <property type="project" value="GO_Central"/>
</dbReference>
<dbReference type="GO" id="GO:0071222">
    <property type="term" value="P:cellular response to lipopolysaccharide"/>
    <property type="evidence" value="ECO:0000318"/>
    <property type="project" value="GO_Central"/>
</dbReference>
<gene>
    <name evidence="9" type="primary">LOC100551946</name>
</gene>
<dbReference type="HOGENOM" id="CLU_095373_2_0_1"/>
<dbReference type="FunFam" id="2.80.10.50:FF:000013">
    <property type="entry name" value="Interleukin-1"/>
    <property type="match status" value="1"/>
</dbReference>
<evidence type="ECO:0000256" key="3">
    <source>
        <dbReference type="ARBA" id="ARBA00022525"/>
    </source>
</evidence>
<sequence>MEMTVEMKPKKSIAEEMADLFHEFPNPKDTVTTAELAKPWNYQIWDLSQKYLSLSNNTLVAAPKGSNSPEEVLAVVPNRGFENSSSTIFPIFMGLQDGNRVLSCIETGAQPQISIMEEGIMKLYKNVQPFKNFTFLNHPEDSQQTCSFESAAFPGWFLSTSTEPNKPIGLSRKGGAEIATFYFIKK</sequence>
<dbReference type="AlphaFoldDB" id="H9G558"/>
<dbReference type="Ensembl" id="ENSACAT00000001421.3">
    <property type="protein sequence ID" value="ENSACAP00000001388.3"/>
    <property type="gene ID" value="ENSACAG00000001497.3"/>
</dbReference>
<keyword evidence="5" id="KW-1015">Disulfide bond</keyword>
<dbReference type="InterPro" id="IPR000975">
    <property type="entry name" value="IL-1_fam"/>
</dbReference>
<reference evidence="9" key="3">
    <citation type="submission" date="2025-09" db="UniProtKB">
        <authorList>
            <consortium name="Ensembl"/>
        </authorList>
    </citation>
    <scope>IDENTIFICATION</scope>
</reference>
<dbReference type="PANTHER" id="PTHR10078">
    <property type="entry name" value="INTERLEUKIN-1 FAMILY MEMBER"/>
    <property type="match status" value="1"/>
</dbReference>
<dbReference type="eggNOG" id="ENOG502S5F0">
    <property type="taxonomic scope" value="Eukaryota"/>
</dbReference>
<dbReference type="InterPro" id="IPR008996">
    <property type="entry name" value="IL1/FGF"/>
</dbReference>
<comment type="function">
    <text evidence="7">Anti-inflammatory antagonist of interleukin-1 family of proinflammatory cytokines such as interleukin-1beta/IL1B and interleukin-1alpha/IL1A. Protects from immune dysregulation and uncontrolled systemic inflammation triggered by IL1 for a range of innate stimulatory agents such as pathogens.</text>
</comment>
<evidence type="ECO:0000313" key="9">
    <source>
        <dbReference type="Ensembl" id="ENSACAP00000001388.3"/>
    </source>
</evidence>
<dbReference type="GO" id="GO:0005149">
    <property type="term" value="F:interleukin-1 receptor binding"/>
    <property type="evidence" value="ECO:0007669"/>
    <property type="project" value="UniProtKB-UniRule"/>
</dbReference>
<dbReference type="Proteomes" id="UP000001646">
    <property type="component" value="Unplaced"/>
</dbReference>
<dbReference type="GO" id="GO:0005615">
    <property type="term" value="C:extracellular space"/>
    <property type="evidence" value="ECO:0000318"/>
    <property type="project" value="GO_Central"/>
</dbReference>
<dbReference type="Pfam" id="PF00340">
    <property type="entry name" value="IL1"/>
    <property type="match status" value="1"/>
</dbReference>
<evidence type="ECO:0000256" key="7">
    <source>
        <dbReference type="ARBA" id="ARBA00034096"/>
    </source>
</evidence>
<organism evidence="9 10">
    <name type="scientific">Anolis carolinensis</name>
    <name type="common">Green anole</name>
    <name type="synonym">American chameleon</name>
    <dbReference type="NCBI Taxonomy" id="28377"/>
    <lineage>
        <taxon>Eukaryota</taxon>
        <taxon>Metazoa</taxon>
        <taxon>Chordata</taxon>
        <taxon>Craniata</taxon>
        <taxon>Vertebrata</taxon>
        <taxon>Euteleostomi</taxon>
        <taxon>Lepidosauria</taxon>
        <taxon>Squamata</taxon>
        <taxon>Bifurcata</taxon>
        <taxon>Unidentata</taxon>
        <taxon>Episquamata</taxon>
        <taxon>Toxicofera</taxon>
        <taxon>Iguania</taxon>
        <taxon>Dactyloidae</taxon>
        <taxon>Anolis</taxon>
    </lineage>
</organism>
<name>H9G558_ANOCA</name>
<dbReference type="GO" id="GO:0019221">
    <property type="term" value="P:cytokine-mediated signaling pathway"/>
    <property type="evidence" value="ECO:0000318"/>
    <property type="project" value="GO_Central"/>
</dbReference>
<reference evidence="9" key="1">
    <citation type="submission" date="2009-12" db="EMBL/GenBank/DDBJ databases">
        <title>The Genome Sequence of Anolis carolinensis (Green Anole Lizard).</title>
        <authorList>
            <consortium name="The Genome Sequencing Platform"/>
            <person name="Di Palma F."/>
            <person name="Alfoldi J."/>
            <person name="Heiman D."/>
            <person name="Young S."/>
            <person name="Grabherr M."/>
            <person name="Johnson J."/>
            <person name="Lander E.S."/>
            <person name="Lindblad-Toh K."/>
        </authorList>
    </citation>
    <scope>NUCLEOTIDE SEQUENCE [LARGE SCALE GENOMIC DNA]</scope>
    <source>
        <strain evidence="9">JBL SC #1</strain>
    </source>
</reference>
<dbReference type="PANTHER" id="PTHR10078:SF28">
    <property type="entry name" value="INTERLEUKIN-1 RECEPTOR ANTAGONIST PROTEIN"/>
    <property type="match status" value="1"/>
</dbReference>
<dbReference type="InterPro" id="IPR020877">
    <property type="entry name" value="IL-1_CS"/>
</dbReference>
<keyword evidence="6" id="KW-0325">Glycoprotein</keyword>
<dbReference type="STRING" id="28377.ENSACAP00000001388"/>
<accession>H9G558</accession>
<dbReference type="GeneTree" id="ENSGT00950000182943"/>